<dbReference type="OrthoDB" id="19711at2759"/>
<dbReference type="PANTHER" id="PTHR19849:SF1">
    <property type="entry name" value="F-BOX_WD REPEAT-CONTAINING PROTEIN 7"/>
    <property type="match status" value="1"/>
</dbReference>
<dbReference type="Proteomes" id="UP000230750">
    <property type="component" value="Unassembled WGS sequence"/>
</dbReference>
<dbReference type="FunFam" id="2.130.10.10:FF:000715">
    <property type="entry name" value="F-box protein MET30"/>
    <property type="match status" value="1"/>
</dbReference>
<feature type="repeat" description="WD" evidence="3">
    <location>
        <begin position="543"/>
        <end position="582"/>
    </location>
</feature>
<dbReference type="SMART" id="SM00320">
    <property type="entry name" value="WD40"/>
    <property type="match status" value="7"/>
</dbReference>
<dbReference type="GO" id="GO:0005634">
    <property type="term" value="C:nucleus"/>
    <property type="evidence" value="ECO:0007669"/>
    <property type="project" value="TreeGrafter"/>
</dbReference>
<keyword evidence="7" id="KW-1185">Reference proteome</keyword>
<evidence type="ECO:0000256" key="4">
    <source>
        <dbReference type="SAM" id="MobiDB-lite"/>
    </source>
</evidence>
<dbReference type="InterPro" id="IPR020472">
    <property type="entry name" value="WD40_PAC1"/>
</dbReference>
<dbReference type="CDD" id="cd00200">
    <property type="entry name" value="WD40"/>
    <property type="match status" value="1"/>
</dbReference>
<reference evidence="6 7" key="1">
    <citation type="journal article" date="2017" name="PLoS Biol.">
        <title>The sea cucumber genome provides insights into morphological evolution and visceral regeneration.</title>
        <authorList>
            <person name="Zhang X."/>
            <person name="Sun L."/>
            <person name="Yuan J."/>
            <person name="Sun Y."/>
            <person name="Gao Y."/>
            <person name="Zhang L."/>
            <person name="Li S."/>
            <person name="Dai H."/>
            <person name="Hamel J.F."/>
            <person name="Liu C."/>
            <person name="Yu Y."/>
            <person name="Liu S."/>
            <person name="Lin W."/>
            <person name="Guo K."/>
            <person name="Jin S."/>
            <person name="Xu P."/>
            <person name="Storey K.B."/>
            <person name="Huan P."/>
            <person name="Zhang T."/>
            <person name="Zhou Y."/>
            <person name="Zhang J."/>
            <person name="Lin C."/>
            <person name="Li X."/>
            <person name="Xing L."/>
            <person name="Huo D."/>
            <person name="Sun M."/>
            <person name="Wang L."/>
            <person name="Mercier A."/>
            <person name="Li F."/>
            <person name="Yang H."/>
            <person name="Xiang J."/>
        </authorList>
    </citation>
    <scope>NUCLEOTIDE SEQUENCE [LARGE SCALE GENOMIC DNA]</scope>
    <source>
        <strain evidence="6">Shaxun</strain>
        <tissue evidence="6">Muscle</tissue>
    </source>
</reference>
<accession>A0A2G8KQY1</accession>
<dbReference type="Pfam" id="PF12937">
    <property type="entry name" value="F-box-like"/>
    <property type="match status" value="1"/>
</dbReference>
<dbReference type="GO" id="GO:0043161">
    <property type="term" value="P:proteasome-mediated ubiquitin-dependent protein catabolic process"/>
    <property type="evidence" value="ECO:0007669"/>
    <property type="project" value="TreeGrafter"/>
</dbReference>
<protein>
    <submittedName>
        <fullName evidence="6">Putative F-box/WD repeat-containing protein 7</fullName>
    </submittedName>
</protein>
<feature type="repeat" description="WD" evidence="3">
    <location>
        <begin position="714"/>
        <end position="753"/>
    </location>
</feature>
<gene>
    <name evidence="6" type="ORF">BSL78_12652</name>
</gene>
<feature type="compositionally biased region" description="Basic and acidic residues" evidence="4">
    <location>
        <begin position="1"/>
        <end position="16"/>
    </location>
</feature>
<feature type="repeat" description="WD" evidence="3">
    <location>
        <begin position="589"/>
        <end position="628"/>
    </location>
</feature>
<feature type="domain" description="F-box" evidence="5">
    <location>
        <begin position="404"/>
        <end position="450"/>
    </location>
</feature>
<dbReference type="PANTHER" id="PTHR19849">
    <property type="entry name" value="PHOSPHOLIPASE A-2-ACTIVATING PROTEIN"/>
    <property type="match status" value="1"/>
</dbReference>
<keyword evidence="1 3" id="KW-0853">WD repeat</keyword>
<feature type="repeat" description="WD" evidence="3">
    <location>
        <begin position="754"/>
        <end position="788"/>
    </location>
</feature>
<evidence type="ECO:0000313" key="7">
    <source>
        <dbReference type="Proteomes" id="UP000230750"/>
    </source>
</evidence>
<feature type="repeat" description="WD" evidence="3">
    <location>
        <begin position="669"/>
        <end position="708"/>
    </location>
</feature>
<dbReference type="FunFam" id="2.130.10.10:FF:001203">
    <property type="entry name" value="F-box/WD repeat-containing protein 1A"/>
    <property type="match status" value="2"/>
</dbReference>
<evidence type="ECO:0000259" key="5">
    <source>
        <dbReference type="PROSITE" id="PS50181"/>
    </source>
</evidence>
<dbReference type="InterPro" id="IPR015943">
    <property type="entry name" value="WD40/YVTN_repeat-like_dom_sf"/>
</dbReference>
<evidence type="ECO:0000256" key="3">
    <source>
        <dbReference type="PROSITE-ProRule" id="PRU00221"/>
    </source>
</evidence>
<dbReference type="Gene3D" id="2.130.10.10">
    <property type="entry name" value="YVTN repeat-like/Quinoprotein amine dehydrogenase"/>
    <property type="match status" value="2"/>
</dbReference>
<feature type="repeat" description="WD" evidence="3">
    <location>
        <begin position="629"/>
        <end position="668"/>
    </location>
</feature>
<dbReference type="Gene3D" id="1.20.1280.50">
    <property type="match status" value="1"/>
</dbReference>
<dbReference type="SUPFAM" id="SSF81383">
    <property type="entry name" value="F-box domain"/>
    <property type="match status" value="1"/>
</dbReference>
<evidence type="ECO:0000313" key="6">
    <source>
        <dbReference type="EMBL" id="PIK50413.1"/>
    </source>
</evidence>
<dbReference type="PROSITE" id="PS00678">
    <property type="entry name" value="WD_REPEATS_1"/>
    <property type="match status" value="5"/>
</dbReference>
<dbReference type="EMBL" id="MRZV01000419">
    <property type="protein sequence ID" value="PIK50413.1"/>
    <property type="molecule type" value="Genomic_DNA"/>
</dbReference>
<dbReference type="InterPro" id="IPR019775">
    <property type="entry name" value="WD40_repeat_CS"/>
</dbReference>
<dbReference type="GO" id="GO:0005737">
    <property type="term" value="C:cytoplasm"/>
    <property type="evidence" value="ECO:0007669"/>
    <property type="project" value="TreeGrafter"/>
</dbReference>
<dbReference type="InterPro" id="IPR001810">
    <property type="entry name" value="F-box_dom"/>
</dbReference>
<keyword evidence="2" id="KW-0677">Repeat</keyword>
<dbReference type="PRINTS" id="PR00320">
    <property type="entry name" value="GPROTEINBRPT"/>
</dbReference>
<dbReference type="SUPFAM" id="SSF50978">
    <property type="entry name" value="WD40 repeat-like"/>
    <property type="match status" value="1"/>
</dbReference>
<evidence type="ECO:0000256" key="2">
    <source>
        <dbReference type="ARBA" id="ARBA00022737"/>
    </source>
</evidence>
<dbReference type="PROSITE" id="PS50181">
    <property type="entry name" value="FBOX"/>
    <property type="match status" value="1"/>
</dbReference>
<sequence length="788" mass="88955">MQDMDRPKTPTSEIHKAARSPSKRSKTKSKVWNKVVRMTHKSKSSGNNVQTVMNGVATGEIGGAACLPHDNMDVEDIPSSNDSSTSTSRQFSDWSSSSESLYHNGSPTENSRFVCKTCNTGAVVFQPCVKPSLVRSVLGPCMNSSDNHKKNRKGKGRTVKRKSQYSCEEDGSSLEETCGGIQVESGSNSEECHCPSCCSCQSNFRSQIYKSWPRKYDCPLKTFVIGRVNRSFDRRGFCSSDENCYSSVMSKQAVVRVVPNSSKVWNGCTGHCRIISKVTQSCCCARQIEYERKSRSLPNRANLNRSSMKCSPTDYMNQSSECNQTLHLKLPCFQDRRKNQLLGVDGAVYKERMELVMSWFHEFSDQQKNSMMKTLLEQCDLPQMHMLSVTMEPILHKHCPHNCQDLLSWLPKRLSHLILSYLDPVSLCRCSLVSRSWYEMANEPALWKTFCLHPRWRLSKGEEQKQIINHMSSYVYWKQVFAERFRLCRNWLGGLCTVRTFEGHTQGISCVQFDDTRIVSGSSDKTIKVWNIRTNSPWSVQTLTGHSGTVRCLHLEGNMLVSGSTDRTIKVWDLSTQSSWSSIACRVTMIGHMDTVRCLQVDDDKVVSGSYDRTLKVWDIKTGNCRFTLRGHHGAVLCLQFDNVKIISGSADNTIKIWSLGEEVCLTTLSGHQDAVTCLQFDANKIISGSLDRNLKYWDIQTGRCTSTIDWAHAEGHTGVVRCLQADSWRVVSASDDRTIKVWNFETGERLVTLQHHSDGVTCLQFNSSKIVSGSYDKTVKLWDFGSV</sequence>
<dbReference type="SMR" id="A0A2G8KQY1"/>
<feature type="region of interest" description="Disordered" evidence="4">
    <location>
        <begin position="67"/>
        <end position="107"/>
    </location>
</feature>
<dbReference type="AlphaFoldDB" id="A0A2G8KQY1"/>
<comment type="caution">
    <text evidence="6">The sequence shown here is derived from an EMBL/GenBank/DDBJ whole genome shotgun (WGS) entry which is preliminary data.</text>
</comment>
<dbReference type="GO" id="GO:0010992">
    <property type="term" value="P:ubiquitin recycling"/>
    <property type="evidence" value="ECO:0007669"/>
    <property type="project" value="TreeGrafter"/>
</dbReference>
<proteinExistence type="predicted"/>
<feature type="repeat" description="WD" evidence="3">
    <location>
        <begin position="501"/>
        <end position="540"/>
    </location>
</feature>
<dbReference type="SMART" id="SM00256">
    <property type="entry name" value="FBOX"/>
    <property type="match status" value="1"/>
</dbReference>
<dbReference type="Pfam" id="PF00400">
    <property type="entry name" value="WD40"/>
    <property type="match status" value="7"/>
</dbReference>
<dbReference type="InterPro" id="IPR001680">
    <property type="entry name" value="WD40_rpt"/>
</dbReference>
<feature type="region of interest" description="Disordered" evidence="4">
    <location>
        <begin position="1"/>
        <end position="31"/>
    </location>
</feature>
<feature type="compositionally biased region" description="Basic residues" evidence="4">
    <location>
        <begin position="17"/>
        <end position="31"/>
    </location>
</feature>
<organism evidence="6 7">
    <name type="scientific">Stichopus japonicus</name>
    <name type="common">Sea cucumber</name>
    <dbReference type="NCBI Taxonomy" id="307972"/>
    <lineage>
        <taxon>Eukaryota</taxon>
        <taxon>Metazoa</taxon>
        <taxon>Echinodermata</taxon>
        <taxon>Eleutherozoa</taxon>
        <taxon>Echinozoa</taxon>
        <taxon>Holothuroidea</taxon>
        <taxon>Aspidochirotacea</taxon>
        <taxon>Aspidochirotida</taxon>
        <taxon>Stichopodidae</taxon>
        <taxon>Apostichopus</taxon>
    </lineage>
</organism>
<name>A0A2G8KQY1_STIJA</name>
<dbReference type="PROSITE" id="PS50294">
    <property type="entry name" value="WD_REPEATS_REGION"/>
    <property type="match status" value="7"/>
</dbReference>
<dbReference type="InterPro" id="IPR036047">
    <property type="entry name" value="F-box-like_dom_sf"/>
</dbReference>
<feature type="compositionally biased region" description="Low complexity" evidence="4">
    <location>
        <begin position="79"/>
        <end position="100"/>
    </location>
</feature>
<dbReference type="GO" id="GO:0043130">
    <property type="term" value="F:ubiquitin binding"/>
    <property type="evidence" value="ECO:0007669"/>
    <property type="project" value="TreeGrafter"/>
</dbReference>
<dbReference type="PROSITE" id="PS50082">
    <property type="entry name" value="WD_REPEATS_2"/>
    <property type="match status" value="7"/>
</dbReference>
<evidence type="ECO:0000256" key="1">
    <source>
        <dbReference type="ARBA" id="ARBA00022574"/>
    </source>
</evidence>
<dbReference type="STRING" id="307972.A0A2G8KQY1"/>
<dbReference type="InterPro" id="IPR036322">
    <property type="entry name" value="WD40_repeat_dom_sf"/>
</dbReference>